<dbReference type="PANTHER" id="PTHR43283:SF3">
    <property type="entry name" value="BETA-LACTAMASE FAMILY PROTEIN (AFU_ORTHOLOGUE AFUA_5G07500)"/>
    <property type="match status" value="1"/>
</dbReference>
<gene>
    <name evidence="2" type="ORF">V1633_33105</name>
</gene>
<dbReference type="PANTHER" id="PTHR43283">
    <property type="entry name" value="BETA-LACTAMASE-RELATED"/>
    <property type="match status" value="1"/>
</dbReference>
<organism evidence="2 3">
    <name type="scientific">Plantactinospora sonchi</name>
    <dbReference type="NCBI Taxonomy" id="1544735"/>
    <lineage>
        <taxon>Bacteria</taxon>
        <taxon>Bacillati</taxon>
        <taxon>Actinomycetota</taxon>
        <taxon>Actinomycetes</taxon>
        <taxon>Micromonosporales</taxon>
        <taxon>Micromonosporaceae</taxon>
        <taxon>Plantactinospora</taxon>
    </lineage>
</organism>
<name>A0ABU7S3J7_9ACTN</name>
<dbReference type="InterPro" id="IPR050789">
    <property type="entry name" value="Diverse_Enzym_Activities"/>
</dbReference>
<dbReference type="InterPro" id="IPR012338">
    <property type="entry name" value="Beta-lactam/transpept-like"/>
</dbReference>
<proteinExistence type="predicted"/>
<dbReference type="EMBL" id="JAZGQK010000036">
    <property type="protein sequence ID" value="MEE6263328.1"/>
    <property type="molecule type" value="Genomic_DNA"/>
</dbReference>
<evidence type="ECO:0000313" key="2">
    <source>
        <dbReference type="EMBL" id="MEE6263328.1"/>
    </source>
</evidence>
<keyword evidence="2" id="KW-0378">Hydrolase</keyword>
<evidence type="ECO:0000313" key="3">
    <source>
        <dbReference type="Proteomes" id="UP001332243"/>
    </source>
</evidence>
<dbReference type="SUPFAM" id="SSF56601">
    <property type="entry name" value="beta-lactamase/transpeptidase-like"/>
    <property type="match status" value="1"/>
</dbReference>
<dbReference type="InterPro" id="IPR001466">
    <property type="entry name" value="Beta-lactam-related"/>
</dbReference>
<dbReference type="GO" id="GO:0016787">
    <property type="term" value="F:hydrolase activity"/>
    <property type="evidence" value="ECO:0007669"/>
    <property type="project" value="UniProtKB-KW"/>
</dbReference>
<evidence type="ECO:0000259" key="1">
    <source>
        <dbReference type="Pfam" id="PF00144"/>
    </source>
</evidence>
<keyword evidence="3" id="KW-1185">Reference proteome</keyword>
<feature type="domain" description="Beta-lactamase-related" evidence="1">
    <location>
        <begin position="20"/>
        <end position="377"/>
    </location>
</feature>
<dbReference type="Proteomes" id="UP001332243">
    <property type="component" value="Unassembled WGS sequence"/>
</dbReference>
<dbReference type="Pfam" id="PF00144">
    <property type="entry name" value="Beta-lactamase"/>
    <property type="match status" value="1"/>
</dbReference>
<dbReference type="EC" id="3.1.1.103" evidence="2"/>
<comment type="caution">
    <text evidence="2">The sequence shown here is derived from an EMBL/GenBank/DDBJ whole genome shotgun (WGS) entry which is preliminary data.</text>
</comment>
<dbReference type="RefSeq" id="WP_331218260.1">
    <property type="nucleotide sequence ID" value="NZ_JAZGQK010000036.1"/>
</dbReference>
<dbReference type="Gene3D" id="3.40.710.10">
    <property type="entry name" value="DD-peptidase/beta-lactamase superfamily"/>
    <property type="match status" value="1"/>
</dbReference>
<protein>
    <submittedName>
        <fullName evidence="2">Serine hydrolase domain-containing protein</fullName>
        <ecNumber evidence="2">3.1.1.103</ecNumber>
    </submittedName>
</protein>
<accession>A0ABU7S3J7</accession>
<sequence>MSRPTASAGPDRLPDAMALRVARGELPGLVLLVARGDEVRVDPIGTLTVDGTAPMRPDTLFRVTSMTKPVVAVAAMTLVEEGRLDLAEPIDRLLPELAGRRVLRRLDGPLDDTVEADRPTTVEDVLTFRIGHGMIFEPEFQPPYPVVTAADERGLAIGPPDPAVTLPPDEWLRRFGTLPLMHQPGDRWQYDTAAQVLGVLVSRAAGQPLPDLLRQRLFAPLGMVDTDFSVPLAQYDRLAGHYAADPETGELVARTISGPQRWTVPPTFPAGASGLVSTAVDYLAFARLLRDRGVHRGVRLLSEESVARMTANHLTPEQIAMAGPVLDGHGWGYGLAVEVTSEGTTPAPYGWTGGYGTGWFTDPGRDLIAIALTQTDNFLFNGGWDEVRKLV</sequence>
<reference evidence="2 3" key="1">
    <citation type="submission" date="2024-01" db="EMBL/GenBank/DDBJ databases">
        <title>Genome insights into Plantactinospora sonchi sp. nov.</title>
        <authorList>
            <person name="Wang L."/>
        </authorList>
    </citation>
    <scope>NUCLEOTIDE SEQUENCE [LARGE SCALE GENOMIC DNA]</scope>
    <source>
        <strain evidence="2 3">NEAU-QY2</strain>
    </source>
</reference>